<feature type="compositionally biased region" description="Polar residues" evidence="1">
    <location>
        <begin position="244"/>
        <end position="256"/>
    </location>
</feature>
<dbReference type="OrthoDB" id="244495at2759"/>
<evidence type="ECO:0000313" key="2">
    <source>
        <dbReference type="EMBL" id="KAF9579115.1"/>
    </source>
</evidence>
<proteinExistence type="predicted"/>
<gene>
    <name evidence="2" type="ORF">BGW38_004770</name>
</gene>
<name>A0A9P6KBX4_9FUNG</name>
<feature type="region of interest" description="Disordered" evidence="1">
    <location>
        <begin position="133"/>
        <end position="186"/>
    </location>
</feature>
<sequence length="654" mass="71955">MPQPTTITTHARPASDAALMTHSLASATEVVSEPTMTPLSPPSPSVSGLFLSSSSNTEWTDEMLRLLCGSPAVGPNVFGIPCSTAAQRAYSKYSLETQQGFKRLQTQDSGTVEHRTIAFSTHLTISRWEPVAPAATPLSKTQSTIGPENTSEMTTEPQDNAPSQVAGRKHIQGSPRIKQEASSPKSDPVLAARLMSLANYIRHIVSLTSGNSPVHTASELVYRRLQQLQQQQQQQREHKLRATLSPQPRESLQPVDQSRAPCETAAATALPSPLSARPGPIRSSDLTKRYRGQSEYADHRTRRLQYHSQQQSQQSSSDLHAAMPSPISPLVNLKKAGRTFSVVSGAEKKPSLSPLLKTPFPNITLTLALIYVDRLKAKYPEAKGEQGCSHRLFLVAYIIAAKYRCTVELASLMRECEHVLRRQFRDGTDNDNEQDEQDVYNAPSRDYEDLDQTTGDRSNGLENPLKAALKQHRRKEGRDAIQELKDALARAEVVFSNYEWVRLLSLGSFFRPPAPPASTPTLTQPVTTASNKSMYASDPTLVAVKTEEDDSITRPLKPSAKSLPINASPRAREEDSDQNDCGFKKLKVDTSAFRAMTAPAMATPLTASAMTSGLLQVEDLDRMEAEFLTFLDFDLCSRSQDLDTCWSLLVGNKN</sequence>
<feature type="region of interest" description="Disordered" evidence="1">
    <location>
        <begin position="426"/>
        <end position="462"/>
    </location>
</feature>
<protein>
    <submittedName>
        <fullName evidence="2">Uncharacterized protein</fullName>
    </submittedName>
</protein>
<evidence type="ECO:0000313" key="3">
    <source>
        <dbReference type="Proteomes" id="UP000780801"/>
    </source>
</evidence>
<reference evidence="2" key="1">
    <citation type="journal article" date="2020" name="Fungal Divers.">
        <title>Resolving the Mortierellaceae phylogeny through synthesis of multi-gene phylogenetics and phylogenomics.</title>
        <authorList>
            <person name="Vandepol N."/>
            <person name="Liber J."/>
            <person name="Desiro A."/>
            <person name="Na H."/>
            <person name="Kennedy M."/>
            <person name="Barry K."/>
            <person name="Grigoriev I.V."/>
            <person name="Miller A.N."/>
            <person name="O'Donnell K."/>
            <person name="Stajich J.E."/>
            <person name="Bonito G."/>
        </authorList>
    </citation>
    <scope>NUCLEOTIDE SEQUENCE</scope>
    <source>
        <strain evidence="2">KOD1015</strain>
    </source>
</reference>
<evidence type="ECO:0000256" key="1">
    <source>
        <dbReference type="SAM" id="MobiDB-lite"/>
    </source>
</evidence>
<accession>A0A9P6KBX4</accession>
<organism evidence="2 3">
    <name type="scientific">Lunasporangiospora selenospora</name>
    <dbReference type="NCBI Taxonomy" id="979761"/>
    <lineage>
        <taxon>Eukaryota</taxon>
        <taxon>Fungi</taxon>
        <taxon>Fungi incertae sedis</taxon>
        <taxon>Mucoromycota</taxon>
        <taxon>Mortierellomycotina</taxon>
        <taxon>Mortierellomycetes</taxon>
        <taxon>Mortierellales</taxon>
        <taxon>Mortierellaceae</taxon>
        <taxon>Lunasporangiospora</taxon>
    </lineage>
</organism>
<feature type="compositionally biased region" description="Acidic residues" evidence="1">
    <location>
        <begin position="429"/>
        <end position="438"/>
    </location>
</feature>
<feature type="compositionally biased region" description="Low complexity" evidence="1">
    <location>
        <begin position="308"/>
        <end position="317"/>
    </location>
</feature>
<feature type="region of interest" description="Disordered" evidence="1">
    <location>
        <begin position="230"/>
        <end position="325"/>
    </location>
</feature>
<dbReference type="CDD" id="cd20557">
    <property type="entry name" value="CYCLIN_ScPCL1-like"/>
    <property type="match status" value="1"/>
</dbReference>
<dbReference type="Gene3D" id="1.10.472.10">
    <property type="entry name" value="Cyclin-like"/>
    <property type="match status" value="1"/>
</dbReference>
<feature type="compositionally biased region" description="Polar residues" evidence="1">
    <location>
        <begin position="452"/>
        <end position="461"/>
    </location>
</feature>
<feature type="region of interest" description="Disordered" evidence="1">
    <location>
        <begin position="546"/>
        <end position="581"/>
    </location>
</feature>
<comment type="caution">
    <text evidence="2">The sequence shown here is derived from an EMBL/GenBank/DDBJ whole genome shotgun (WGS) entry which is preliminary data.</text>
</comment>
<dbReference type="EMBL" id="JAABOA010003035">
    <property type="protein sequence ID" value="KAF9579115.1"/>
    <property type="molecule type" value="Genomic_DNA"/>
</dbReference>
<feature type="compositionally biased region" description="Polar residues" evidence="1">
    <location>
        <begin position="138"/>
        <end position="163"/>
    </location>
</feature>
<feature type="compositionally biased region" description="Low complexity" evidence="1">
    <location>
        <begin position="264"/>
        <end position="276"/>
    </location>
</feature>
<dbReference type="AlphaFoldDB" id="A0A9P6KBX4"/>
<keyword evidence="3" id="KW-1185">Reference proteome</keyword>
<dbReference type="Proteomes" id="UP000780801">
    <property type="component" value="Unassembled WGS sequence"/>
</dbReference>